<accession>A0A4D4J7H7</accession>
<dbReference type="NCBIfam" id="TIGR00361">
    <property type="entry name" value="ComEC_Rec2"/>
    <property type="match status" value="1"/>
</dbReference>
<evidence type="ECO:0000256" key="2">
    <source>
        <dbReference type="ARBA" id="ARBA00022475"/>
    </source>
</evidence>
<proteinExistence type="predicted"/>
<organism evidence="8 9">
    <name type="scientific">Gandjariella thermophila</name>
    <dbReference type="NCBI Taxonomy" id="1931992"/>
    <lineage>
        <taxon>Bacteria</taxon>
        <taxon>Bacillati</taxon>
        <taxon>Actinomycetota</taxon>
        <taxon>Actinomycetes</taxon>
        <taxon>Pseudonocardiales</taxon>
        <taxon>Pseudonocardiaceae</taxon>
        <taxon>Gandjariella</taxon>
    </lineage>
</organism>
<dbReference type="InterPro" id="IPR004477">
    <property type="entry name" value="ComEC_N"/>
</dbReference>
<dbReference type="Pfam" id="PF00753">
    <property type="entry name" value="Lactamase_B"/>
    <property type="match status" value="1"/>
</dbReference>
<dbReference type="CDD" id="cd07731">
    <property type="entry name" value="ComA-like_MBL-fold"/>
    <property type="match status" value="1"/>
</dbReference>
<feature type="transmembrane region" description="Helical" evidence="6">
    <location>
        <begin position="380"/>
        <end position="403"/>
    </location>
</feature>
<evidence type="ECO:0000256" key="6">
    <source>
        <dbReference type="SAM" id="Phobius"/>
    </source>
</evidence>
<feature type="transmembrane region" description="Helical" evidence="6">
    <location>
        <begin position="271"/>
        <end position="289"/>
    </location>
</feature>
<dbReference type="EMBL" id="BJFL01000014">
    <property type="protein sequence ID" value="GDY31454.1"/>
    <property type="molecule type" value="Genomic_DNA"/>
</dbReference>
<evidence type="ECO:0000256" key="1">
    <source>
        <dbReference type="ARBA" id="ARBA00004651"/>
    </source>
</evidence>
<feature type="transmembrane region" description="Helical" evidence="6">
    <location>
        <begin position="242"/>
        <end position="264"/>
    </location>
</feature>
<feature type="transmembrane region" description="Helical" evidence="6">
    <location>
        <begin position="24"/>
        <end position="45"/>
    </location>
</feature>
<feature type="domain" description="Metallo-beta-lactamase" evidence="7">
    <location>
        <begin position="528"/>
        <end position="730"/>
    </location>
</feature>
<keyword evidence="5 6" id="KW-0472">Membrane</keyword>
<feature type="transmembrane region" description="Helical" evidence="6">
    <location>
        <begin position="466"/>
        <end position="484"/>
    </location>
</feature>
<feature type="transmembrane region" description="Helical" evidence="6">
    <location>
        <begin position="491"/>
        <end position="514"/>
    </location>
</feature>
<feature type="transmembrane region" description="Helical" evidence="6">
    <location>
        <begin position="341"/>
        <end position="359"/>
    </location>
</feature>
<keyword evidence="4 6" id="KW-1133">Transmembrane helix</keyword>
<comment type="subcellular location">
    <subcellularLocation>
        <location evidence="1">Cell membrane</location>
        <topology evidence="1">Multi-pass membrane protein</topology>
    </subcellularLocation>
</comment>
<dbReference type="NCBIfam" id="TIGR00360">
    <property type="entry name" value="ComEC_N-term"/>
    <property type="match status" value="1"/>
</dbReference>
<evidence type="ECO:0000256" key="3">
    <source>
        <dbReference type="ARBA" id="ARBA00022692"/>
    </source>
</evidence>
<name>A0A4D4J7H7_9PSEU</name>
<dbReference type="Pfam" id="PF03772">
    <property type="entry name" value="Competence"/>
    <property type="match status" value="1"/>
</dbReference>
<dbReference type="GO" id="GO:0005886">
    <property type="term" value="C:plasma membrane"/>
    <property type="evidence" value="ECO:0007669"/>
    <property type="project" value="UniProtKB-SubCell"/>
</dbReference>
<keyword evidence="3 6" id="KW-0812">Transmembrane</keyword>
<dbReference type="SUPFAM" id="SSF56281">
    <property type="entry name" value="Metallo-hydrolase/oxidoreductase"/>
    <property type="match status" value="1"/>
</dbReference>
<sequence length="783" mass="80019">MMTDVRLVPAAMAVWSAALLGLRAGWPFALLCGAVAATVAVALLRRDRWHRAAALALLAGGLAGGGWMGHVAHQAATHPLRAAAQRGAAATLRVELTDRPRPLRSAGFGGRQGGVDRVAASGRLVSGEVAGEPLRAGGQVLLLAPAAGWQELLPEQEVTAGGLLAPSRGGDLTVAVLRVRGRPADLGPAPPWQRAAESVRAGLRRASRVLAPEPAALLPGLVLGDTGALPERIAEEWEAAGLTHLIAVSGANLVIICGTVLVLLRMARAGPRLTGALGGLAVAGFVLLAGPEPSVLRAAAMGAIGLLALVLGREHSTMPALAASVILLLFLDPDLGASAGFALSVLATAGLVVLAPRWIERLRRGGVSHRVAEAVAVPMAAHLVTAPVVAGLAGHVSLVAVAANALAEPAVPPATVLGVLAAVCAQVHQGTAEFLVRLAGPELHWMILVGRRAAEIPGAVIPWPRGWGGGLLLAAVLAVAVALVRLRRIRLLLTAALAGVVVVLLPTRLVVAGWPASGWAVVACDVGQGDAVALATADRGRAVLVDTGPEPGAVAGCLHRLGVRSVALVVLTHLHADHIGGLSAVLEEHTVAAVALGPVHEPAWAWQQVREETAAAGVPLVELSAGHRLAWPGLTLDVLAPRDGVRLSRREGDDGTAINDASVVLRADTAVGRVLLTGDVELAGQEDLLDSGLDLRADILKVPHHGSRYSSPQFLAAVRPRVALVSVGAGNPYGHPSPMLLDALNGAGVMVARTDRDGDTAVVAARDGPAVARRGEPRPPPRR</sequence>
<dbReference type="PANTHER" id="PTHR30619:SF1">
    <property type="entry name" value="RECOMBINATION PROTEIN 2"/>
    <property type="match status" value="1"/>
</dbReference>
<gene>
    <name evidence="8" type="primary">comE</name>
    <name evidence="8" type="ORF">GTS_30870</name>
</gene>
<evidence type="ECO:0000256" key="4">
    <source>
        <dbReference type="ARBA" id="ARBA00022989"/>
    </source>
</evidence>
<dbReference type="InterPro" id="IPR001279">
    <property type="entry name" value="Metallo-B-lactamas"/>
</dbReference>
<dbReference type="SMART" id="SM00849">
    <property type="entry name" value="Lactamase_B"/>
    <property type="match status" value="1"/>
</dbReference>
<dbReference type="AlphaFoldDB" id="A0A4D4J7H7"/>
<comment type="caution">
    <text evidence="8">The sequence shown here is derived from an EMBL/GenBank/DDBJ whole genome shotgun (WGS) entry which is preliminary data.</text>
</comment>
<dbReference type="Proteomes" id="UP000298860">
    <property type="component" value="Unassembled WGS sequence"/>
</dbReference>
<dbReference type="PANTHER" id="PTHR30619">
    <property type="entry name" value="DNA INTERNALIZATION/COMPETENCE PROTEIN COMEC/REC2"/>
    <property type="match status" value="1"/>
</dbReference>
<protein>
    <submittedName>
        <fullName evidence="8">Competence protein ComEC</fullName>
    </submittedName>
</protein>
<dbReference type="GO" id="GO:0030420">
    <property type="term" value="P:establishment of competence for transformation"/>
    <property type="evidence" value="ECO:0007669"/>
    <property type="project" value="InterPro"/>
</dbReference>
<dbReference type="InterPro" id="IPR035681">
    <property type="entry name" value="ComA-like_MBL"/>
</dbReference>
<reference evidence="9" key="1">
    <citation type="submission" date="2019-04" db="EMBL/GenBank/DDBJ databases">
        <title>Draft genome sequence of Pseudonocardiaceae bacterium SL3-2-4.</title>
        <authorList>
            <person name="Ningsih F."/>
            <person name="Yokota A."/>
            <person name="Sakai Y."/>
            <person name="Nanatani K."/>
            <person name="Yabe S."/>
            <person name="Oetari A."/>
            <person name="Sjamsuridzal W."/>
        </authorList>
    </citation>
    <scope>NUCLEOTIDE SEQUENCE [LARGE SCALE GENOMIC DNA]</scope>
    <source>
        <strain evidence="9">SL3-2-4</strain>
    </source>
</reference>
<evidence type="ECO:0000259" key="7">
    <source>
        <dbReference type="SMART" id="SM00849"/>
    </source>
</evidence>
<evidence type="ECO:0000256" key="5">
    <source>
        <dbReference type="ARBA" id="ARBA00023136"/>
    </source>
</evidence>
<dbReference type="Gene3D" id="3.60.15.10">
    <property type="entry name" value="Ribonuclease Z/Hydroxyacylglutathione hydrolase-like"/>
    <property type="match status" value="1"/>
</dbReference>
<dbReference type="InterPro" id="IPR036866">
    <property type="entry name" value="RibonucZ/Hydroxyglut_hydro"/>
</dbReference>
<keyword evidence="2" id="KW-1003">Cell membrane</keyword>
<feature type="transmembrane region" description="Helical" evidence="6">
    <location>
        <begin position="52"/>
        <end position="72"/>
    </location>
</feature>
<dbReference type="InterPro" id="IPR052159">
    <property type="entry name" value="Competence_DNA_uptake"/>
</dbReference>
<keyword evidence="9" id="KW-1185">Reference proteome</keyword>
<evidence type="ECO:0000313" key="8">
    <source>
        <dbReference type="EMBL" id="GDY31454.1"/>
    </source>
</evidence>
<evidence type="ECO:0000313" key="9">
    <source>
        <dbReference type="Proteomes" id="UP000298860"/>
    </source>
</evidence>
<dbReference type="InterPro" id="IPR004797">
    <property type="entry name" value="Competence_ComEC/Rec2"/>
</dbReference>